<dbReference type="EMBL" id="JANBUY010000106">
    <property type="protein sequence ID" value="KAJ2863917.1"/>
    <property type="molecule type" value="Genomic_DNA"/>
</dbReference>
<accession>A0A9W8IRE0</accession>
<evidence type="ECO:0000256" key="1">
    <source>
        <dbReference type="SAM" id="MobiDB-lite"/>
    </source>
</evidence>
<gene>
    <name evidence="2" type="ORF">GGH94_003275</name>
</gene>
<evidence type="ECO:0000313" key="3">
    <source>
        <dbReference type="Proteomes" id="UP001140074"/>
    </source>
</evidence>
<dbReference type="AlphaFoldDB" id="A0A9W8IRE0"/>
<feature type="region of interest" description="Disordered" evidence="1">
    <location>
        <begin position="356"/>
        <end position="403"/>
    </location>
</feature>
<evidence type="ECO:0008006" key="4">
    <source>
        <dbReference type="Google" id="ProtNLM"/>
    </source>
</evidence>
<organism evidence="2 3">
    <name type="scientific">Coemansia aciculifera</name>
    <dbReference type="NCBI Taxonomy" id="417176"/>
    <lineage>
        <taxon>Eukaryota</taxon>
        <taxon>Fungi</taxon>
        <taxon>Fungi incertae sedis</taxon>
        <taxon>Zoopagomycota</taxon>
        <taxon>Kickxellomycotina</taxon>
        <taxon>Kickxellomycetes</taxon>
        <taxon>Kickxellales</taxon>
        <taxon>Kickxellaceae</taxon>
        <taxon>Coemansia</taxon>
    </lineage>
</organism>
<comment type="caution">
    <text evidence="2">The sequence shown here is derived from an EMBL/GenBank/DDBJ whole genome shotgun (WGS) entry which is preliminary data.</text>
</comment>
<protein>
    <recommendedName>
        <fullName evidence="4">BHLH domain-containing protein</fullName>
    </recommendedName>
</protein>
<name>A0A9W8IRE0_9FUNG</name>
<feature type="compositionally biased region" description="Polar residues" evidence="1">
    <location>
        <begin position="356"/>
        <end position="377"/>
    </location>
</feature>
<feature type="region of interest" description="Disordered" evidence="1">
    <location>
        <begin position="501"/>
        <end position="537"/>
    </location>
</feature>
<feature type="compositionally biased region" description="Low complexity" evidence="1">
    <location>
        <begin position="684"/>
        <end position="693"/>
    </location>
</feature>
<feature type="region of interest" description="Disordered" evidence="1">
    <location>
        <begin position="674"/>
        <end position="693"/>
    </location>
</feature>
<sequence length="720" mass="75317">MPATIIPTSTCASGSADELATAIAGSGSMSQLAASTPALSASSDIPVSSNAAALSMANFYEFTTIPSQRTTNDIMNSGDLVANGSSFDDQLQHSWMQALMAQSGALYQSATASGYTLAHPTTDGSPRVGNVQTSGEFQTQSSDSDSDDISKSLSYLLNQHINQPGGASTVSSQYHSRQQSSGLMLPHSAGGNVSYSSALSSMLEMGYDSGRRVISMPNPLDSLSLDLPIHPPPSLPPQSVVQPMLGLVPGHLMSGKNAAAMGYGPATPAGTSTPQYNFLGGNGSMQMPSTASLASRGMVRPGGECMSNFLEFGHSGMTFATTPSFNPHQPPIRSNSIVPPPSSIGLDASKSALGITTSKRGTPTVSATRGTKRSVSASVEMLKETSTRNRRGRPPAAKTAAVASGVTTRASVAGAGSKHSALLESKLEAAFKPKGGVSHDSVFQSPHSAAHSSFATPLVHSGLGTPSGMSTPTLASAVSALIPHRVDRQLAEASRPLFFVRPRTSEDQPRRRKRRCVSSGTSLSHSNKSNNDDNDANTMRVLASSGAKLGGECEPEEPNLQWQRISEQRRRDAMRENFDLLKRMLPQGYMASDDGRELARPVLLARFLRWVDDTLIEMESLKGEVAHLRLAAAAQNSAGAVADLWQQQQQQHPCKAPAGAGGVADAALCCHRHHRHQTPPPPSSLQSSTSSTCASAPASATPILAFGQPPNTLGLSNASL</sequence>
<dbReference type="Proteomes" id="UP001140074">
    <property type="component" value="Unassembled WGS sequence"/>
</dbReference>
<feature type="region of interest" description="Disordered" evidence="1">
    <location>
        <begin position="117"/>
        <end position="149"/>
    </location>
</feature>
<dbReference type="CDD" id="cd00083">
    <property type="entry name" value="bHLH_SF"/>
    <property type="match status" value="1"/>
</dbReference>
<proteinExistence type="predicted"/>
<keyword evidence="3" id="KW-1185">Reference proteome</keyword>
<reference evidence="2" key="1">
    <citation type="submission" date="2022-07" db="EMBL/GenBank/DDBJ databases">
        <title>Phylogenomic reconstructions and comparative analyses of Kickxellomycotina fungi.</title>
        <authorList>
            <person name="Reynolds N.K."/>
            <person name="Stajich J.E."/>
            <person name="Barry K."/>
            <person name="Grigoriev I.V."/>
            <person name="Crous P."/>
            <person name="Smith M.E."/>
        </authorList>
    </citation>
    <scope>NUCLEOTIDE SEQUENCE</scope>
    <source>
        <strain evidence="2">RSA 476</strain>
    </source>
</reference>
<evidence type="ECO:0000313" key="2">
    <source>
        <dbReference type="EMBL" id="KAJ2863917.1"/>
    </source>
</evidence>
<feature type="compositionally biased region" description="Polar residues" evidence="1">
    <location>
        <begin position="130"/>
        <end position="140"/>
    </location>
</feature>